<dbReference type="RefSeq" id="WP_237381974.1">
    <property type="nucleotide sequence ID" value="NZ_CP071793.1"/>
</dbReference>
<reference evidence="1" key="1">
    <citation type="submission" date="2021-03" db="EMBL/GenBank/DDBJ databases">
        <title>Acanthopleuribacteraceae sp. M133.</title>
        <authorList>
            <person name="Wang G."/>
        </authorList>
    </citation>
    <scope>NUCLEOTIDE SEQUENCE</scope>
    <source>
        <strain evidence="1">M133</strain>
    </source>
</reference>
<protein>
    <submittedName>
        <fullName evidence="1">SRPBCC family protein</fullName>
    </submittedName>
</protein>
<gene>
    <name evidence="1" type="ORF">J3U87_05235</name>
</gene>
<dbReference type="AlphaFoldDB" id="A0A8A4TZB9"/>
<accession>A0A8A4TZB9</accession>
<dbReference type="CDD" id="cd07812">
    <property type="entry name" value="SRPBCC"/>
    <property type="match status" value="1"/>
</dbReference>
<dbReference type="Gene3D" id="3.30.530.20">
    <property type="match status" value="1"/>
</dbReference>
<name>A0A8A4TZB9_SULCO</name>
<dbReference type="Pfam" id="PF10604">
    <property type="entry name" value="Polyketide_cyc2"/>
    <property type="match status" value="1"/>
</dbReference>
<dbReference type="InterPro" id="IPR023393">
    <property type="entry name" value="START-like_dom_sf"/>
</dbReference>
<proteinExistence type="predicted"/>
<dbReference type="Proteomes" id="UP000663929">
    <property type="component" value="Chromosome"/>
</dbReference>
<dbReference type="SUPFAM" id="SSF55961">
    <property type="entry name" value="Bet v1-like"/>
    <property type="match status" value="1"/>
</dbReference>
<evidence type="ECO:0000313" key="2">
    <source>
        <dbReference type="Proteomes" id="UP000663929"/>
    </source>
</evidence>
<organism evidence="1 2">
    <name type="scientific">Sulfidibacter corallicola</name>
    <dbReference type="NCBI Taxonomy" id="2818388"/>
    <lineage>
        <taxon>Bacteria</taxon>
        <taxon>Pseudomonadati</taxon>
        <taxon>Acidobacteriota</taxon>
        <taxon>Holophagae</taxon>
        <taxon>Acanthopleuribacterales</taxon>
        <taxon>Acanthopleuribacteraceae</taxon>
        <taxon>Sulfidibacter</taxon>
    </lineage>
</organism>
<sequence>MSLLARQSIEIQCPIAPLFTYVINMEHFGEWFPEVVTIRSHNDRNHGDVGKTYLETVRVPPSETADIVIEVVRCELNQSFTTEGAFEPLRPRMTIELEPVTPETVRLTWAMETRATDPEIRDRMVNLFGPVMSARAETALQRLKARHENSSEPVA</sequence>
<dbReference type="KEGG" id="scor:J3U87_05235"/>
<dbReference type="InterPro" id="IPR019587">
    <property type="entry name" value="Polyketide_cyclase/dehydratase"/>
</dbReference>
<keyword evidence="2" id="KW-1185">Reference proteome</keyword>
<dbReference type="EMBL" id="CP071793">
    <property type="protein sequence ID" value="QTD51855.1"/>
    <property type="molecule type" value="Genomic_DNA"/>
</dbReference>
<evidence type="ECO:0000313" key="1">
    <source>
        <dbReference type="EMBL" id="QTD51855.1"/>
    </source>
</evidence>